<protein>
    <submittedName>
        <fullName evidence="3">Uncharacterized protein</fullName>
    </submittedName>
</protein>
<dbReference type="EMBL" id="BQKY01000006">
    <property type="protein sequence ID" value="GJN90261.1"/>
    <property type="molecule type" value="Genomic_DNA"/>
</dbReference>
<reference evidence="3 4" key="1">
    <citation type="submission" date="2021-12" db="EMBL/GenBank/DDBJ databases">
        <title>High titer production of polyol ester of fatty acids by Rhodotorula paludigena BS15 towards product separation-free biomass refinery.</title>
        <authorList>
            <person name="Mano J."/>
            <person name="Ono H."/>
            <person name="Tanaka T."/>
            <person name="Naito K."/>
            <person name="Sushida H."/>
            <person name="Ike M."/>
            <person name="Tokuyasu K."/>
            <person name="Kitaoka M."/>
        </authorList>
    </citation>
    <scope>NUCLEOTIDE SEQUENCE [LARGE SCALE GENOMIC DNA]</scope>
    <source>
        <strain evidence="3 4">BS15</strain>
    </source>
</reference>
<organism evidence="3 4">
    <name type="scientific">Rhodotorula paludigena</name>
    <dbReference type="NCBI Taxonomy" id="86838"/>
    <lineage>
        <taxon>Eukaryota</taxon>
        <taxon>Fungi</taxon>
        <taxon>Dikarya</taxon>
        <taxon>Basidiomycota</taxon>
        <taxon>Pucciniomycotina</taxon>
        <taxon>Microbotryomycetes</taxon>
        <taxon>Sporidiobolales</taxon>
        <taxon>Sporidiobolaceae</taxon>
        <taxon>Rhodotorula</taxon>
    </lineage>
</organism>
<dbReference type="PANTHER" id="PTHR31977">
    <property type="entry name" value="UPF0696 PROTEIN C11ORF68"/>
    <property type="match status" value="1"/>
</dbReference>
<dbReference type="InterPro" id="IPR023398">
    <property type="entry name" value="TIF_eIF4e-like"/>
</dbReference>
<proteinExistence type="inferred from homology"/>
<dbReference type="Gene3D" id="3.30.760.10">
    <property type="entry name" value="RNA Cap, Translation Initiation Factor Eif4e"/>
    <property type="match status" value="1"/>
</dbReference>
<dbReference type="AlphaFoldDB" id="A0AAV5GCP8"/>
<evidence type="ECO:0000256" key="1">
    <source>
        <dbReference type="ARBA" id="ARBA00010568"/>
    </source>
</evidence>
<evidence type="ECO:0000313" key="3">
    <source>
        <dbReference type="EMBL" id="GJN90261.1"/>
    </source>
</evidence>
<evidence type="ECO:0000313" key="4">
    <source>
        <dbReference type="Proteomes" id="UP001342314"/>
    </source>
</evidence>
<dbReference type="Proteomes" id="UP001342314">
    <property type="component" value="Unassembled WGS sequence"/>
</dbReference>
<comment type="similarity">
    <text evidence="1">Belongs to the UPF0696 family.</text>
</comment>
<name>A0AAV5GCP8_9BASI</name>
<dbReference type="PANTHER" id="PTHR31977:SF1">
    <property type="entry name" value="UPF0696 PROTEIN C11ORF68"/>
    <property type="match status" value="1"/>
</dbReference>
<feature type="region of interest" description="Disordered" evidence="2">
    <location>
        <begin position="264"/>
        <end position="310"/>
    </location>
</feature>
<keyword evidence="4" id="KW-1185">Reference proteome</keyword>
<comment type="caution">
    <text evidence="3">The sequence shown here is derived from an EMBL/GenBank/DDBJ whole genome shotgun (WGS) entry which is preliminary data.</text>
</comment>
<gene>
    <name evidence="3" type="ORF">Rhopal_003262-T1</name>
</gene>
<evidence type="ECO:0000256" key="2">
    <source>
        <dbReference type="SAM" id="MobiDB-lite"/>
    </source>
</evidence>
<sequence>MSGEAVVRLRSAAPPPEDELILYSRARSSSEVDDFLSKYPPSKENEMVSLGGWYWCHMKEEGGTAKPAEDLDDDEPNRTKFEKAVAPLVDKLTADCAHIKETAPSRANKAKRIRSQKDLREDAYAEFNNGVKQLAQEHGILSGKWLFYPTPEYVDMSWSKIVHALAEDDGALAKTGVVKTAKVSSKPGDGGKSFVICVYCRDSWDKDGVGKAFKTLVKDLNLISTAYKCDANTIAGIDSKHPSGIKSSLYGRTTFMTAEEISAAQEATSKAKAPKKDRTLEEETAAGGADGFDPVSDDEDEKPKRKKAKK</sequence>
<dbReference type="Pfam" id="PF08939">
    <property type="entry name" value="Bles03"/>
    <property type="match status" value="1"/>
</dbReference>
<dbReference type="SUPFAM" id="SSF55418">
    <property type="entry name" value="eIF4e-like"/>
    <property type="match status" value="1"/>
</dbReference>
<accession>A0AAV5GCP8</accession>
<dbReference type="InterPro" id="IPR015034">
    <property type="entry name" value="Bles03"/>
</dbReference>